<organism evidence="2 3">
    <name type="scientific">Blastopirellula marina DSM 3645</name>
    <dbReference type="NCBI Taxonomy" id="314230"/>
    <lineage>
        <taxon>Bacteria</taxon>
        <taxon>Pseudomonadati</taxon>
        <taxon>Planctomycetota</taxon>
        <taxon>Planctomycetia</taxon>
        <taxon>Pirellulales</taxon>
        <taxon>Pirellulaceae</taxon>
        <taxon>Blastopirellula</taxon>
    </lineage>
</organism>
<dbReference type="HOGENOM" id="CLU_2068539_0_0_0"/>
<comment type="caution">
    <text evidence="2">The sequence shown here is derived from an EMBL/GenBank/DDBJ whole genome shotgun (WGS) entry which is preliminary data.</text>
</comment>
<proteinExistence type="predicted"/>
<sequence length="118" mass="13276">MNFQREAAQDGPTSDLKSTTIPCVLASDKTGSDRRPGGDLITDSVVMLVREIYVACVAAFMATRAQLAHSGTQYRSAIKQDQQYRRTDRHVEAVGWAGRSLEKTGRFAFVTRWRLLRR</sequence>
<evidence type="ECO:0000256" key="1">
    <source>
        <dbReference type="SAM" id="MobiDB-lite"/>
    </source>
</evidence>
<dbReference type="EMBL" id="AANZ01000003">
    <property type="protein sequence ID" value="EAQ81842.1"/>
    <property type="molecule type" value="Genomic_DNA"/>
</dbReference>
<dbReference type="AlphaFoldDB" id="A3ZNE7"/>
<protein>
    <submittedName>
        <fullName evidence="2">Uncharacterized protein</fullName>
    </submittedName>
</protein>
<accession>A3ZNE7</accession>
<dbReference type="STRING" id="314230.DSM3645_16860"/>
<name>A3ZNE7_9BACT</name>
<evidence type="ECO:0000313" key="3">
    <source>
        <dbReference type="Proteomes" id="UP000004358"/>
    </source>
</evidence>
<reference evidence="2 3" key="1">
    <citation type="submission" date="2006-02" db="EMBL/GenBank/DDBJ databases">
        <authorList>
            <person name="Amann R."/>
            <person name="Ferriera S."/>
            <person name="Johnson J."/>
            <person name="Kravitz S."/>
            <person name="Halpern A."/>
            <person name="Remington K."/>
            <person name="Beeson K."/>
            <person name="Tran B."/>
            <person name="Rogers Y.-H."/>
            <person name="Friedman R."/>
            <person name="Venter J.C."/>
        </authorList>
    </citation>
    <scope>NUCLEOTIDE SEQUENCE [LARGE SCALE GENOMIC DNA]</scope>
    <source>
        <strain evidence="2 3">DSM 3645</strain>
    </source>
</reference>
<feature type="compositionally biased region" description="Polar residues" evidence="1">
    <location>
        <begin position="11"/>
        <end position="20"/>
    </location>
</feature>
<dbReference type="Proteomes" id="UP000004358">
    <property type="component" value="Unassembled WGS sequence"/>
</dbReference>
<gene>
    <name evidence="2" type="ORF">DSM3645_16860</name>
</gene>
<feature type="region of interest" description="Disordered" evidence="1">
    <location>
        <begin position="1"/>
        <end position="20"/>
    </location>
</feature>
<evidence type="ECO:0000313" key="2">
    <source>
        <dbReference type="EMBL" id="EAQ81842.1"/>
    </source>
</evidence>